<evidence type="ECO:0000313" key="4">
    <source>
        <dbReference type="Proteomes" id="UP000295701"/>
    </source>
</evidence>
<gene>
    <name evidence="1" type="primary">lptD</name>
    <name evidence="3" type="ORF">E2L08_09285</name>
</gene>
<dbReference type="EMBL" id="SNAA01000009">
    <property type="protein sequence ID" value="TDL79491.1"/>
    <property type="molecule type" value="Genomic_DNA"/>
</dbReference>
<keyword evidence="1" id="KW-0732">Signal</keyword>
<comment type="similarity">
    <text evidence="1">Belongs to the LptD family.</text>
</comment>
<sequence length="726" mass="79385">MGSAGRRGALAAGADSALGRRLMRAILLAALLAFAPPALQSQEAGPATLLADTVRLEGGSVLVAEGAVEVFYDGTRLRATRITYDRGAKRLTIEGPIRLDDGDDVVIVADQGRLDADLRNGILTSARLVLDRELQLAATELARIDGRYTEMANTVASSCNICAARGTPTWEIRARRVIHDEQESMIWFDRAQFRLFGMPVAYFPTLRLPDSTRPRATGFLIPRLRSTTQLGLGFKQPLFVTLGPSADVTFTPYLSEETRTLETRYRQALRFGEIDLTASVSDDTLRPDDLRYFLSADAAFRLPAGYRLEIDIEEVSDEAYLVDYGYDDADRLEKEVRISRARRDELVTASIAGYETLRPEEMAIEDQLPSTVADYGYEQRLRLGRGELRLGLEATSIYRPSGADGTGRDTTSANIDLRYIDRRVLASGLVLTNTVGAEIAAYEVTEDRRFAGTRDRFTPGISSELRLPLQRSGADGTSYLLEPVAQVAYAPSWGDRVPNEDSRLVEFDEGNLLAMSRFPGQDRIETGLRANLGLAFTAVADGGLTVGASGGRIFRAEPVEGFSPGSGLSGTESDWLAAGRISLGETYEFTARALFDDSLDIRKNESRLAVRGEGVTFEGAYVWLDADPRENRTLDLNEFVADTSMRLSRHVIGSLGARYDLEADRAAEAGLGLEYRTECISIAAGLTRRFTGTAGVEPSTSFSLGLELAGFGSDRFDDTYRSTCKG</sequence>
<dbReference type="InterPro" id="IPR020889">
    <property type="entry name" value="LipoPS_assembly_LptD"/>
</dbReference>
<protein>
    <recommendedName>
        <fullName evidence="1">LPS-assembly protein LptD</fullName>
    </recommendedName>
</protein>
<name>A0A4R6A6Y3_9RHOB</name>
<comment type="caution">
    <text evidence="1">Lacks conserved residue(s) required for the propagation of feature annotation.</text>
</comment>
<dbReference type="InterPro" id="IPR050218">
    <property type="entry name" value="LptD"/>
</dbReference>
<dbReference type="GO" id="GO:1990351">
    <property type="term" value="C:transporter complex"/>
    <property type="evidence" value="ECO:0007669"/>
    <property type="project" value="TreeGrafter"/>
</dbReference>
<organism evidence="3 4">
    <name type="scientific">Palleronia sediminis</name>
    <dbReference type="NCBI Taxonomy" id="2547833"/>
    <lineage>
        <taxon>Bacteria</taxon>
        <taxon>Pseudomonadati</taxon>
        <taxon>Pseudomonadota</taxon>
        <taxon>Alphaproteobacteria</taxon>
        <taxon>Rhodobacterales</taxon>
        <taxon>Roseobacteraceae</taxon>
        <taxon>Palleronia</taxon>
    </lineage>
</organism>
<dbReference type="HAMAP" id="MF_01411">
    <property type="entry name" value="LPS_assembly_LptD"/>
    <property type="match status" value="1"/>
</dbReference>
<dbReference type="GO" id="GO:0009279">
    <property type="term" value="C:cell outer membrane"/>
    <property type="evidence" value="ECO:0007669"/>
    <property type="project" value="UniProtKB-SubCell"/>
</dbReference>
<dbReference type="Pfam" id="PF04453">
    <property type="entry name" value="LptD"/>
    <property type="match status" value="1"/>
</dbReference>
<dbReference type="GO" id="GO:0015920">
    <property type="term" value="P:lipopolysaccharide transport"/>
    <property type="evidence" value="ECO:0007669"/>
    <property type="project" value="InterPro"/>
</dbReference>
<proteinExistence type="inferred from homology"/>
<evidence type="ECO:0000313" key="3">
    <source>
        <dbReference type="EMBL" id="TDL79491.1"/>
    </source>
</evidence>
<dbReference type="Proteomes" id="UP000295701">
    <property type="component" value="Unassembled WGS sequence"/>
</dbReference>
<comment type="function">
    <text evidence="1">Involved in the assembly of lipopolysaccharide (LPS) at the surface of the outer membrane.</text>
</comment>
<keyword evidence="4" id="KW-1185">Reference proteome</keyword>
<comment type="caution">
    <text evidence="3">The sequence shown here is derived from an EMBL/GenBank/DDBJ whole genome shotgun (WGS) entry which is preliminary data.</text>
</comment>
<comment type="subunit">
    <text evidence="1">Component of the lipopolysaccharide transport and assembly complex.</text>
</comment>
<evidence type="ECO:0000259" key="2">
    <source>
        <dbReference type="Pfam" id="PF04453"/>
    </source>
</evidence>
<dbReference type="OrthoDB" id="9760225at2"/>
<keyword evidence="1" id="KW-0472">Membrane</keyword>
<dbReference type="PANTHER" id="PTHR30189:SF1">
    <property type="entry name" value="LPS-ASSEMBLY PROTEIN LPTD"/>
    <property type="match status" value="1"/>
</dbReference>
<comment type="subcellular location">
    <subcellularLocation>
        <location evidence="1">Cell outer membrane</location>
    </subcellularLocation>
</comment>
<feature type="domain" description="LptD C-terminal" evidence="2">
    <location>
        <begin position="291"/>
        <end position="649"/>
    </location>
</feature>
<reference evidence="3 4" key="1">
    <citation type="submission" date="2019-03" db="EMBL/GenBank/DDBJ databases">
        <title>Primorskyibacter sp. SS33 isolated from sediments.</title>
        <authorList>
            <person name="Xunke S."/>
        </authorList>
    </citation>
    <scope>NUCLEOTIDE SEQUENCE [LARGE SCALE GENOMIC DNA]</scope>
    <source>
        <strain evidence="3 4">SS33</strain>
    </source>
</reference>
<dbReference type="GO" id="GO:0043165">
    <property type="term" value="P:Gram-negative-bacterium-type cell outer membrane assembly"/>
    <property type="evidence" value="ECO:0007669"/>
    <property type="project" value="UniProtKB-UniRule"/>
</dbReference>
<dbReference type="InterPro" id="IPR007543">
    <property type="entry name" value="LptD_C"/>
</dbReference>
<dbReference type="PANTHER" id="PTHR30189">
    <property type="entry name" value="LPS-ASSEMBLY PROTEIN"/>
    <property type="match status" value="1"/>
</dbReference>
<keyword evidence="1" id="KW-0998">Cell outer membrane</keyword>
<accession>A0A4R6A6Y3</accession>
<dbReference type="AlphaFoldDB" id="A0A4R6A6Y3"/>
<evidence type="ECO:0000256" key="1">
    <source>
        <dbReference type="HAMAP-Rule" id="MF_01411"/>
    </source>
</evidence>